<protein>
    <submittedName>
        <fullName evidence="1">Uncharacterized protein</fullName>
    </submittedName>
</protein>
<reference evidence="1" key="1">
    <citation type="journal article" date="2015" name="Environ. Microbiol.">
        <title>Pressure adaptation is linked to thermal adaptation in salt-saturated marine habitats.</title>
        <authorList>
            <consortium name="The MAMBA Consortium"/>
            <person name="Alcaide M."/>
            <person name="Stogios P.J."/>
            <person name="Lafraya A."/>
            <person name="Tchigvintsev A."/>
            <person name="Flick R."/>
            <person name="Bargiela R."/>
            <person name="Chernikova T.N."/>
            <person name="Reva O.N."/>
            <person name="Hai T."/>
            <person name="Leggewie C.C."/>
            <person name="Katzke N."/>
            <person name="La Cono V."/>
            <person name="Matesanz R."/>
            <person name="Jebbar M."/>
            <person name="Jaeger K.E."/>
            <person name="Yakimov M.M."/>
            <person name="Yakunin A.F."/>
            <person name="Golyshin P.N."/>
            <person name="Golyshina O.V."/>
            <person name="Savchenko A."/>
            <person name="Ferrer M."/>
        </authorList>
    </citation>
    <scope>NUCLEOTIDE SEQUENCE</scope>
</reference>
<proteinExistence type="predicted"/>
<dbReference type="EMBL" id="KF831421">
    <property type="protein sequence ID" value="AJG38151.1"/>
    <property type="molecule type" value="Genomic_DNA"/>
</dbReference>
<name>A0A0B5KC45_9BACT</name>
<accession>A0A0B5KC45</accession>
<sequence length="69" mass="7767">MGKQIHLSIVAQQGALHTLHHLGIPFGTLSNFALYISWAYVHLSKIISEIRLGVKYIGIIYFIQNFLTA</sequence>
<evidence type="ECO:0000313" key="1">
    <source>
        <dbReference type="EMBL" id="AJG38151.1"/>
    </source>
</evidence>
<organism evidence="1">
    <name type="scientific">bacterium enrichment culture clone fosmid MGS-K1</name>
    <dbReference type="NCBI Taxonomy" id="1549356"/>
    <lineage>
        <taxon>Bacteria</taxon>
        <taxon>environmental samples</taxon>
    </lineage>
</organism>
<dbReference type="AlphaFoldDB" id="A0A0B5KC45"/>